<evidence type="ECO:0000313" key="2">
    <source>
        <dbReference type="EMBL" id="KAG4423941.1"/>
    </source>
</evidence>
<feature type="signal peptide" evidence="1">
    <location>
        <begin position="1"/>
        <end position="21"/>
    </location>
</feature>
<dbReference type="EMBL" id="JAFJYH010000027">
    <property type="protein sequence ID" value="KAG4423941.1"/>
    <property type="molecule type" value="Genomic_DNA"/>
</dbReference>
<dbReference type="Proteomes" id="UP000664132">
    <property type="component" value="Unassembled WGS sequence"/>
</dbReference>
<protein>
    <recommendedName>
        <fullName evidence="4">Lysine-specific metallo-endopeptidase domain-containing protein</fullName>
    </recommendedName>
</protein>
<keyword evidence="1" id="KW-0732">Signal</keyword>
<keyword evidence="3" id="KW-1185">Reference proteome</keyword>
<name>A0A8H7WFH8_9HELO</name>
<gene>
    <name evidence="2" type="ORF">IFR04_002936</name>
</gene>
<evidence type="ECO:0008006" key="4">
    <source>
        <dbReference type="Google" id="ProtNLM"/>
    </source>
</evidence>
<evidence type="ECO:0000256" key="1">
    <source>
        <dbReference type="SAM" id="SignalP"/>
    </source>
</evidence>
<sequence>MQLFTSVGLLAMLSLGSVVAALPPTTTSVGLDMTVTFDEYIKQFKQPEILDPALEKRWTSITCGGLGLPLLQIANQAVQLCDAAILSLEFQDDTNRRRFDRYFGSWNNNPTGRGIIRDRYRMIVDTLFATNFNLICLPNQTNGNVVADVTSSGQGNPANVRLFQAWFGLSDENQCGEQLTKANVLVHEASHVFGAADHGNDQGNDAYLIGWYSSCKIVLYKRW</sequence>
<organism evidence="2 3">
    <name type="scientific">Cadophora malorum</name>
    <dbReference type="NCBI Taxonomy" id="108018"/>
    <lineage>
        <taxon>Eukaryota</taxon>
        <taxon>Fungi</taxon>
        <taxon>Dikarya</taxon>
        <taxon>Ascomycota</taxon>
        <taxon>Pezizomycotina</taxon>
        <taxon>Leotiomycetes</taxon>
        <taxon>Helotiales</taxon>
        <taxon>Ploettnerulaceae</taxon>
        <taxon>Cadophora</taxon>
    </lineage>
</organism>
<accession>A0A8H7WFH8</accession>
<dbReference type="AlphaFoldDB" id="A0A8H7WFH8"/>
<dbReference type="Gene3D" id="3.40.390.10">
    <property type="entry name" value="Collagenase (Catalytic Domain)"/>
    <property type="match status" value="1"/>
</dbReference>
<dbReference type="GO" id="GO:0008237">
    <property type="term" value="F:metallopeptidase activity"/>
    <property type="evidence" value="ECO:0007669"/>
    <property type="project" value="InterPro"/>
</dbReference>
<dbReference type="OrthoDB" id="3494946at2759"/>
<dbReference type="InterPro" id="IPR024079">
    <property type="entry name" value="MetalloPept_cat_dom_sf"/>
</dbReference>
<proteinExistence type="predicted"/>
<reference evidence="2" key="1">
    <citation type="submission" date="2021-02" db="EMBL/GenBank/DDBJ databases">
        <title>Genome sequence Cadophora malorum strain M34.</title>
        <authorList>
            <person name="Stefanovic E."/>
            <person name="Vu D."/>
            <person name="Scully C."/>
            <person name="Dijksterhuis J."/>
            <person name="Roader J."/>
            <person name="Houbraken J."/>
        </authorList>
    </citation>
    <scope>NUCLEOTIDE SEQUENCE</scope>
    <source>
        <strain evidence="2">M34</strain>
    </source>
</reference>
<comment type="caution">
    <text evidence="2">The sequence shown here is derived from an EMBL/GenBank/DDBJ whole genome shotgun (WGS) entry which is preliminary data.</text>
</comment>
<evidence type="ECO:0000313" key="3">
    <source>
        <dbReference type="Proteomes" id="UP000664132"/>
    </source>
</evidence>
<feature type="chain" id="PRO_5034825486" description="Lysine-specific metallo-endopeptidase domain-containing protein" evidence="1">
    <location>
        <begin position="22"/>
        <end position="223"/>
    </location>
</feature>
<dbReference type="SUPFAM" id="SSF55486">
    <property type="entry name" value="Metalloproteases ('zincins'), catalytic domain"/>
    <property type="match status" value="1"/>
</dbReference>